<gene>
    <name evidence="2" type="ORF">hbim_05200</name>
</gene>
<dbReference type="AlphaFoldDB" id="A0AAI8TUL4"/>
<sequence length="227" mass="22941">MLSAIAIIPSAPVLVPQLAGAAAAEVADLRAAVIDAAKTLPRRWVAVGVGACDRVVGPESSGTFAGYGVDVPVTLGPAGGAPTELPLCALIAGWVRALAGADVRAEVRAYAESHSADSALDHGRRLRSEIDESADAVGVLVVADGANTLTPPAPGGYDPESVAVQRELDDALAAGDAAVLTRLPAAVVGRAAYQVLAGLCEPAPRSARELYRGAPYGVGYFVGVWTP</sequence>
<feature type="signal peptide" evidence="1">
    <location>
        <begin position="1"/>
        <end position="21"/>
    </location>
</feature>
<dbReference type="Gene3D" id="3.40.830.10">
    <property type="entry name" value="LigB-like"/>
    <property type="match status" value="1"/>
</dbReference>
<keyword evidence="1" id="KW-0732">Signal</keyword>
<feature type="chain" id="PRO_5042470295" evidence="1">
    <location>
        <begin position="22"/>
        <end position="227"/>
    </location>
</feature>
<evidence type="ECO:0000256" key="1">
    <source>
        <dbReference type="SAM" id="SignalP"/>
    </source>
</evidence>
<protein>
    <submittedName>
        <fullName evidence="2">Uncharacterized protein</fullName>
    </submittedName>
</protein>
<proteinExistence type="predicted"/>
<evidence type="ECO:0000313" key="2">
    <source>
        <dbReference type="EMBL" id="BDY31248.1"/>
    </source>
</evidence>
<organism evidence="2 3">
    <name type="scientific">Mycolicibacterium mageritense</name>
    <name type="common">Mycobacterium mageritense</name>
    <dbReference type="NCBI Taxonomy" id="53462"/>
    <lineage>
        <taxon>Bacteria</taxon>
        <taxon>Bacillati</taxon>
        <taxon>Actinomycetota</taxon>
        <taxon>Actinomycetes</taxon>
        <taxon>Mycobacteriales</taxon>
        <taxon>Mycobacteriaceae</taxon>
        <taxon>Mycolicibacterium</taxon>
    </lineage>
</organism>
<name>A0AAI8TUL4_MYCME</name>
<dbReference type="RefSeq" id="WP_286211665.1">
    <property type="nucleotide sequence ID" value="NZ_AP027452.1"/>
</dbReference>
<reference evidence="2" key="1">
    <citation type="submission" date="2023-03" db="EMBL/GenBank/DDBJ databases">
        <title>Draft genome sequence of a Mycolicibacterium mageritense strain H4_3_1 isolated from a hybrid biological-inorganic system reactor.</title>
        <authorList>
            <person name="Feng X."/>
            <person name="Kazama D."/>
            <person name="Sato K."/>
            <person name="Kobayashi H."/>
        </authorList>
    </citation>
    <scope>NUCLEOTIDE SEQUENCE</scope>
    <source>
        <strain evidence="2">H4_3_1</strain>
    </source>
</reference>
<evidence type="ECO:0000313" key="3">
    <source>
        <dbReference type="Proteomes" id="UP001241092"/>
    </source>
</evidence>
<dbReference type="EMBL" id="AP027452">
    <property type="protein sequence ID" value="BDY31248.1"/>
    <property type="molecule type" value="Genomic_DNA"/>
</dbReference>
<accession>A0AAI8TUL4</accession>
<dbReference type="Proteomes" id="UP001241092">
    <property type="component" value="Chromosome"/>
</dbReference>